<evidence type="ECO:0000256" key="4">
    <source>
        <dbReference type="ARBA" id="ARBA00022679"/>
    </source>
</evidence>
<dbReference type="EMBL" id="JAGIYY010000002">
    <property type="protein sequence ID" value="MBP0438749.1"/>
    <property type="molecule type" value="Genomic_DNA"/>
</dbReference>
<reference evidence="7" key="1">
    <citation type="submission" date="2021-03" db="EMBL/GenBank/DDBJ databases">
        <title>Genome sequencing and assembly of Tianweitania sediminis.</title>
        <authorList>
            <person name="Chhetri G."/>
        </authorList>
    </citation>
    <scope>NUCLEOTIDE SEQUENCE</scope>
    <source>
        <strain evidence="7">Z8</strain>
    </source>
</reference>
<evidence type="ECO:0000313" key="7">
    <source>
        <dbReference type="EMBL" id="MBP0438749.1"/>
    </source>
</evidence>
<keyword evidence="4 7" id="KW-0808">Transferase</keyword>
<dbReference type="SUPFAM" id="SSF53448">
    <property type="entry name" value="Nucleotide-diphospho-sugar transferases"/>
    <property type="match status" value="1"/>
</dbReference>
<accession>A0A8J7UJK0</accession>
<keyword evidence="2" id="KW-1003">Cell membrane</keyword>
<comment type="subcellular location">
    <subcellularLocation>
        <location evidence="1">Cell membrane</location>
    </subcellularLocation>
</comment>
<dbReference type="AlphaFoldDB" id="A0A8J7UJK0"/>
<dbReference type="EC" id="2.4.-.-" evidence="7"/>
<evidence type="ECO:0000313" key="8">
    <source>
        <dbReference type="Proteomes" id="UP000666240"/>
    </source>
</evidence>
<dbReference type="GO" id="GO:0016757">
    <property type="term" value="F:glycosyltransferase activity"/>
    <property type="evidence" value="ECO:0007669"/>
    <property type="project" value="UniProtKB-KW"/>
</dbReference>
<keyword evidence="8" id="KW-1185">Reference proteome</keyword>
<dbReference type="GO" id="GO:0005886">
    <property type="term" value="C:plasma membrane"/>
    <property type="evidence" value="ECO:0007669"/>
    <property type="project" value="UniProtKB-SubCell"/>
</dbReference>
<dbReference type="RefSeq" id="WP_209334768.1">
    <property type="nucleotide sequence ID" value="NZ_JAGIYY010000002.1"/>
</dbReference>
<evidence type="ECO:0000259" key="6">
    <source>
        <dbReference type="Pfam" id="PF00535"/>
    </source>
</evidence>
<name>A0A8J7UJK0_9HYPH</name>
<sequence>MLTVLIPTRNSEEALARTLASLVSGAVEGMIREVMVCDDGSLDGTEKVADHAGCVFLAGAGLPQGLARARGEWLLVLEPGSRLMAGWTDAVRDHMAGDDRPARFRRGGARRDRWLDWISAEGPLRAGLLLRHRQMAAVLDPQGALSLPRGVCRLPAEIIPAP</sequence>
<dbReference type="Gene3D" id="3.90.550.10">
    <property type="entry name" value="Spore Coat Polysaccharide Biosynthesis Protein SpsA, Chain A"/>
    <property type="match status" value="1"/>
</dbReference>
<evidence type="ECO:0000256" key="2">
    <source>
        <dbReference type="ARBA" id="ARBA00022475"/>
    </source>
</evidence>
<evidence type="ECO:0000256" key="1">
    <source>
        <dbReference type="ARBA" id="ARBA00004236"/>
    </source>
</evidence>
<dbReference type="PANTHER" id="PTHR43646:SF2">
    <property type="entry name" value="GLYCOSYLTRANSFERASE 2-LIKE DOMAIN-CONTAINING PROTEIN"/>
    <property type="match status" value="1"/>
</dbReference>
<dbReference type="Proteomes" id="UP000666240">
    <property type="component" value="Unassembled WGS sequence"/>
</dbReference>
<evidence type="ECO:0000256" key="5">
    <source>
        <dbReference type="ARBA" id="ARBA00023136"/>
    </source>
</evidence>
<feature type="domain" description="Glycosyltransferase 2-like" evidence="6">
    <location>
        <begin position="3"/>
        <end position="77"/>
    </location>
</feature>
<dbReference type="Pfam" id="PF00535">
    <property type="entry name" value="Glycos_transf_2"/>
    <property type="match status" value="1"/>
</dbReference>
<keyword evidence="3 7" id="KW-0328">Glycosyltransferase</keyword>
<proteinExistence type="predicted"/>
<comment type="caution">
    <text evidence="7">The sequence shown here is derived from an EMBL/GenBank/DDBJ whole genome shotgun (WGS) entry which is preliminary data.</text>
</comment>
<dbReference type="InterPro" id="IPR001173">
    <property type="entry name" value="Glyco_trans_2-like"/>
</dbReference>
<evidence type="ECO:0000256" key="3">
    <source>
        <dbReference type="ARBA" id="ARBA00022676"/>
    </source>
</evidence>
<dbReference type="PANTHER" id="PTHR43646">
    <property type="entry name" value="GLYCOSYLTRANSFERASE"/>
    <property type="match status" value="1"/>
</dbReference>
<organism evidence="7 8">
    <name type="scientific">Tianweitania sediminis</name>
    <dbReference type="NCBI Taxonomy" id="1502156"/>
    <lineage>
        <taxon>Bacteria</taxon>
        <taxon>Pseudomonadati</taxon>
        <taxon>Pseudomonadota</taxon>
        <taxon>Alphaproteobacteria</taxon>
        <taxon>Hyphomicrobiales</taxon>
        <taxon>Phyllobacteriaceae</taxon>
        <taxon>Tianweitania</taxon>
    </lineage>
</organism>
<dbReference type="InterPro" id="IPR029044">
    <property type="entry name" value="Nucleotide-diphossugar_trans"/>
</dbReference>
<gene>
    <name evidence="7" type="ORF">J5Y06_08825</name>
</gene>
<keyword evidence="5" id="KW-0472">Membrane</keyword>
<protein>
    <submittedName>
        <fullName evidence="7">Glycosyltransferase</fullName>
        <ecNumber evidence="7">2.4.-.-</ecNumber>
    </submittedName>
</protein>